<proteinExistence type="predicted"/>
<feature type="compositionally biased region" description="Polar residues" evidence="1">
    <location>
        <begin position="226"/>
        <end position="235"/>
    </location>
</feature>
<dbReference type="InParanoid" id="A0A177BZH3"/>
<dbReference type="OrthoDB" id="10548869at2759"/>
<dbReference type="GeneID" id="28766912"/>
<name>A0A177BZH3_9PLEO</name>
<evidence type="ECO:0000313" key="2">
    <source>
        <dbReference type="EMBL" id="OAF99836.1"/>
    </source>
</evidence>
<feature type="region of interest" description="Disordered" evidence="1">
    <location>
        <begin position="163"/>
        <end position="279"/>
    </location>
</feature>
<dbReference type="EMBL" id="KV441561">
    <property type="protein sequence ID" value="OAF99836.1"/>
    <property type="molecule type" value="Genomic_DNA"/>
</dbReference>
<evidence type="ECO:0000256" key="1">
    <source>
        <dbReference type="SAM" id="MobiDB-lite"/>
    </source>
</evidence>
<protein>
    <submittedName>
        <fullName evidence="2">Uncharacterized protein</fullName>
    </submittedName>
</protein>
<gene>
    <name evidence="2" type="ORF">CC84DRAFT_1222839</name>
</gene>
<organism evidence="2 3">
    <name type="scientific">Paraphaeosphaeria sporulosa</name>
    <dbReference type="NCBI Taxonomy" id="1460663"/>
    <lineage>
        <taxon>Eukaryota</taxon>
        <taxon>Fungi</taxon>
        <taxon>Dikarya</taxon>
        <taxon>Ascomycota</taxon>
        <taxon>Pezizomycotina</taxon>
        <taxon>Dothideomycetes</taxon>
        <taxon>Pleosporomycetidae</taxon>
        <taxon>Pleosporales</taxon>
        <taxon>Massarineae</taxon>
        <taxon>Didymosphaeriaceae</taxon>
        <taxon>Paraphaeosphaeria</taxon>
    </lineage>
</organism>
<dbReference type="Proteomes" id="UP000077069">
    <property type="component" value="Unassembled WGS sequence"/>
</dbReference>
<accession>A0A177BZH3</accession>
<evidence type="ECO:0000313" key="3">
    <source>
        <dbReference type="Proteomes" id="UP000077069"/>
    </source>
</evidence>
<reference evidence="2 3" key="1">
    <citation type="submission" date="2016-05" db="EMBL/GenBank/DDBJ databases">
        <title>Comparative analysis of secretome profiles of manganese(II)-oxidizing ascomycete fungi.</title>
        <authorList>
            <consortium name="DOE Joint Genome Institute"/>
            <person name="Zeiner C.A."/>
            <person name="Purvine S.O."/>
            <person name="Zink E.M."/>
            <person name="Wu S."/>
            <person name="Pasa-Tolic L."/>
            <person name="Chaput D.L."/>
            <person name="Haridas S."/>
            <person name="Grigoriev I.V."/>
            <person name="Santelli C.M."/>
            <person name="Hansel C.M."/>
        </authorList>
    </citation>
    <scope>NUCLEOTIDE SEQUENCE [LARGE SCALE GENOMIC DNA]</scope>
    <source>
        <strain evidence="2 3">AP3s5-JAC2a</strain>
    </source>
</reference>
<dbReference type="AlphaFoldDB" id="A0A177BZH3"/>
<feature type="compositionally biased region" description="Basic residues" evidence="1">
    <location>
        <begin position="163"/>
        <end position="174"/>
    </location>
</feature>
<keyword evidence="3" id="KW-1185">Reference proteome</keyword>
<sequence>MENYRILAIANVDLLATPKWGRPPISAILEEWDTAIQDHGTQDAFREIRTSAAQKVVFGSLAKSSPLYSLLQRLRRCDWKLETEDLGDQFGYTSLVDPKFVRYLARISAYAADISWATVVAAVQQARNGRLSSVNGRSGPHGQDWLPQDVMNAEKTLGLRRARKAAKCRHRTIHRQTDDRFPLPSVSTSRAAGEPSQHLPMRLASGGGPAPVVPGSSRADPRLGEGQTSSSLPSKDSSRAAALRPYSTRRMLCSGTPTPASPRIPRAPRKRTVLGELRI</sequence>
<dbReference type="RefSeq" id="XP_018030202.1">
    <property type="nucleotide sequence ID" value="XM_018183426.1"/>
</dbReference>